<dbReference type="Proteomes" id="UP000093740">
    <property type="component" value="Chromosome"/>
</dbReference>
<dbReference type="InterPro" id="IPR036068">
    <property type="entry name" value="Nicotinate_pribotase-like_C"/>
</dbReference>
<proteinExistence type="inferred from homology"/>
<dbReference type="CDD" id="cd01572">
    <property type="entry name" value="QPRTase"/>
    <property type="match status" value="1"/>
</dbReference>
<dbReference type="GO" id="GO:0009435">
    <property type="term" value="P:NAD+ biosynthetic process"/>
    <property type="evidence" value="ECO:0007669"/>
    <property type="project" value="InterPro"/>
</dbReference>
<evidence type="ECO:0000313" key="12">
    <source>
        <dbReference type="EMBL" id="AMW33786.2"/>
    </source>
</evidence>
<evidence type="ECO:0000256" key="5">
    <source>
        <dbReference type="ARBA" id="ARBA00022642"/>
    </source>
</evidence>
<evidence type="ECO:0000256" key="1">
    <source>
        <dbReference type="ARBA" id="ARBA00003237"/>
    </source>
</evidence>
<evidence type="ECO:0000256" key="3">
    <source>
        <dbReference type="ARBA" id="ARBA00009400"/>
    </source>
</evidence>
<dbReference type="SUPFAM" id="SSF54675">
    <property type="entry name" value="Nicotinate/Quinolinate PRTase N-terminal domain-like"/>
    <property type="match status" value="1"/>
</dbReference>
<reference evidence="12 13" key="1">
    <citation type="journal article" date="2015" name="Stand. Genomic Sci.">
        <title>Genome sequence of a native-feather degrading extremely thermophilic Eubacterium, Fervidobacterium islandicum AW-1.</title>
        <authorList>
            <person name="Lee Y.J."/>
            <person name="Jeong H."/>
            <person name="Park G.S."/>
            <person name="Kwak Y."/>
            <person name="Lee S.J."/>
            <person name="Lee S.J."/>
            <person name="Park M.K."/>
            <person name="Kim J.Y."/>
            <person name="Kang H.K."/>
            <person name="Shin J.H."/>
            <person name="Lee D.W."/>
        </authorList>
    </citation>
    <scope>NUCLEOTIDE SEQUENCE [LARGE SCALE GENOMIC DNA]</scope>
    <source>
        <strain evidence="12 13">AW-1</strain>
    </source>
</reference>
<dbReference type="InterPro" id="IPR013785">
    <property type="entry name" value="Aldolase_TIM"/>
</dbReference>
<dbReference type="FunFam" id="3.20.20.70:FF:000090">
    <property type="entry name" value="Nicotinate-nucleotide pyrophosphorylase [carboxylating]"/>
    <property type="match status" value="1"/>
</dbReference>
<dbReference type="EMBL" id="CP014334">
    <property type="protein sequence ID" value="AMW33786.2"/>
    <property type="molecule type" value="Genomic_DNA"/>
</dbReference>
<keyword evidence="6 9" id="KW-0328">Glycosyltransferase</keyword>
<accession>A0AAI8GE51</accession>
<comment type="similarity">
    <text evidence="3 9">Belongs to the NadC/ModD family.</text>
</comment>
<dbReference type="PIRSF" id="PIRSF006250">
    <property type="entry name" value="NadC_ModD"/>
    <property type="match status" value="1"/>
</dbReference>
<keyword evidence="5" id="KW-0662">Pyridine nucleotide biosynthesis</keyword>
<sequence>MLDRIIDNVVELIRKDEYFLDYASYPLKGTECNAEVILKDEAAVISGVEIVSGVCERFNIKAEFLYKDGDLVKKGKVAQIHGDAYNILICERSILNVLSFMSAIATKVRKLVEKADGKVQIAATRKTIPFTGELQKIAVLHGGGDTHRLNLSDCAMIKDNHIKLYGSITRAVNEVKKHLSFTKKIEVEAETLEMAVEACQAGSDIVMLDNFSPQEVCRAARFIKERYPDVIVEISGGVNPDNIEEYVCEYIDVISIGRITSEVKYVDYSLEVL</sequence>
<dbReference type="Gene3D" id="3.90.1170.20">
    <property type="entry name" value="Quinolinate phosphoribosyl transferase, N-terminal domain"/>
    <property type="match status" value="1"/>
</dbReference>
<dbReference type="InterPro" id="IPR022412">
    <property type="entry name" value="Quinolinate_PRibosylTrfase_N"/>
</dbReference>
<evidence type="ECO:0000259" key="10">
    <source>
        <dbReference type="Pfam" id="PF01729"/>
    </source>
</evidence>
<keyword evidence="7 9" id="KW-0808">Transferase</keyword>
<dbReference type="GO" id="GO:0004514">
    <property type="term" value="F:nicotinate-nucleotide diphosphorylase (carboxylating) activity"/>
    <property type="evidence" value="ECO:0007669"/>
    <property type="project" value="UniProtKB-EC"/>
</dbReference>
<evidence type="ECO:0000259" key="11">
    <source>
        <dbReference type="Pfam" id="PF02749"/>
    </source>
</evidence>
<dbReference type="Pfam" id="PF02749">
    <property type="entry name" value="QRPTase_N"/>
    <property type="match status" value="1"/>
</dbReference>
<comment type="function">
    <text evidence="1">Involved in the catabolism of quinolinic acid (QA).</text>
</comment>
<evidence type="ECO:0000256" key="8">
    <source>
        <dbReference type="ARBA" id="ARBA00033102"/>
    </source>
</evidence>
<name>A0AAI8GE51_FERIS</name>
<dbReference type="InterPro" id="IPR002638">
    <property type="entry name" value="Quinolinate_PRibosylTrfase_C"/>
</dbReference>
<dbReference type="Gene3D" id="3.20.20.70">
    <property type="entry name" value="Aldolase class I"/>
    <property type="match status" value="1"/>
</dbReference>
<feature type="domain" description="Quinolinate phosphoribosyl transferase C-terminal" evidence="10">
    <location>
        <begin position="104"/>
        <end position="271"/>
    </location>
</feature>
<dbReference type="EC" id="2.4.2.19" evidence="4"/>
<dbReference type="GO" id="GO:0005737">
    <property type="term" value="C:cytoplasm"/>
    <property type="evidence" value="ECO:0007669"/>
    <property type="project" value="TreeGrafter"/>
</dbReference>
<dbReference type="InterPro" id="IPR004393">
    <property type="entry name" value="NadC"/>
</dbReference>
<evidence type="ECO:0000256" key="9">
    <source>
        <dbReference type="PIRNR" id="PIRNR006250"/>
    </source>
</evidence>
<gene>
    <name evidence="12" type="primary">nadC</name>
    <name evidence="12" type="ORF">NA23_08540</name>
</gene>
<organism evidence="12 13">
    <name type="scientific">Fervidobacterium islandicum</name>
    <dbReference type="NCBI Taxonomy" id="2423"/>
    <lineage>
        <taxon>Bacteria</taxon>
        <taxon>Thermotogati</taxon>
        <taxon>Thermotogota</taxon>
        <taxon>Thermotogae</taxon>
        <taxon>Thermotogales</taxon>
        <taxon>Fervidobacteriaceae</taxon>
        <taxon>Fervidobacterium</taxon>
    </lineage>
</organism>
<keyword evidence="13" id="KW-1185">Reference proteome</keyword>
<dbReference type="InterPro" id="IPR037128">
    <property type="entry name" value="Quinolinate_PRibosylTase_N_sf"/>
</dbReference>
<evidence type="ECO:0000256" key="6">
    <source>
        <dbReference type="ARBA" id="ARBA00022676"/>
    </source>
</evidence>
<evidence type="ECO:0000313" key="13">
    <source>
        <dbReference type="Proteomes" id="UP000093740"/>
    </source>
</evidence>
<comment type="pathway">
    <text evidence="2">Cofactor biosynthesis; NAD(+) biosynthesis; nicotinate D-ribonucleotide from quinolinate: step 1/1.</text>
</comment>
<evidence type="ECO:0000256" key="4">
    <source>
        <dbReference type="ARBA" id="ARBA00011944"/>
    </source>
</evidence>
<dbReference type="GO" id="GO:0034213">
    <property type="term" value="P:quinolinate catabolic process"/>
    <property type="evidence" value="ECO:0007669"/>
    <property type="project" value="TreeGrafter"/>
</dbReference>
<protein>
    <recommendedName>
        <fullName evidence="4">nicotinate-nucleotide diphosphorylase (carboxylating)</fullName>
        <ecNumber evidence="4">2.4.2.19</ecNumber>
    </recommendedName>
    <alternativeName>
        <fullName evidence="8">Quinolinate phosphoribosyltransferase [decarboxylating]</fullName>
    </alternativeName>
</protein>
<dbReference type="AlphaFoldDB" id="A0AAI8GE51"/>
<dbReference type="Pfam" id="PF01729">
    <property type="entry name" value="QRPTase_C"/>
    <property type="match status" value="1"/>
</dbReference>
<dbReference type="KEGG" id="fia:NA23_08540"/>
<evidence type="ECO:0000256" key="7">
    <source>
        <dbReference type="ARBA" id="ARBA00022679"/>
    </source>
</evidence>
<feature type="domain" description="Quinolinate phosphoribosyl transferase N-terminal" evidence="11">
    <location>
        <begin position="28"/>
        <end position="102"/>
    </location>
</feature>
<dbReference type="InterPro" id="IPR027277">
    <property type="entry name" value="NadC/ModD"/>
</dbReference>
<dbReference type="PANTHER" id="PTHR32179">
    <property type="entry name" value="NICOTINATE-NUCLEOTIDE PYROPHOSPHORYLASE [CARBOXYLATING]"/>
    <property type="match status" value="1"/>
</dbReference>
<dbReference type="NCBIfam" id="TIGR00078">
    <property type="entry name" value="nadC"/>
    <property type="match status" value="1"/>
</dbReference>
<dbReference type="PANTHER" id="PTHR32179:SF3">
    <property type="entry name" value="NICOTINATE-NUCLEOTIDE PYROPHOSPHORYLASE [CARBOXYLATING]"/>
    <property type="match status" value="1"/>
</dbReference>
<dbReference type="RefSeq" id="WP_203225715.1">
    <property type="nucleotide sequence ID" value="NZ_CP014334.2"/>
</dbReference>
<dbReference type="SUPFAM" id="SSF51690">
    <property type="entry name" value="Nicotinate/Quinolinate PRTase C-terminal domain-like"/>
    <property type="match status" value="1"/>
</dbReference>
<evidence type="ECO:0000256" key="2">
    <source>
        <dbReference type="ARBA" id="ARBA00004893"/>
    </source>
</evidence>